<dbReference type="SMART" id="SM00191">
    <property type="entry name" value="Int_alpha"/>
    <property type="match status" value="5"/>
</dbReference>
<name>A0ABS2AKI6_9ACTN</name>
<dbReference type="Gene3D" id="2.130.10.130">
    <property type="entry name" value="Integrin alpha, N-terminal"/>
    <property type="match status" value="2"/>
</dbReference>
<keyword evidence="6" id="KW-1185">Reference proteome</keyword>
<dbReference type="PANTHER" id="PTHR36220">
    <property type="entry name" value="UNNAMED PRODUCT"/>
    <property type="match status" value="1"/>
</dbReference>
<dbReference type="InterPro" id="IPR028994">
    <property type="entry name" value="Integrin_alpha_N"/>
</dbReference>
<evidence type="ECO:0000256" key="1">
    <source>
        <dbReference type="ARBA" id="ARBA00022729"/>
    </source>
</evidence>
<feature type="chain" id="PRO_5045127977" evidence="4">
    <location>
        <begin position="24"/>
        <end position="872"/>
    </location>
</feature>
<keyword evidence="1 4" id="KW-0732">Signal</keyword>
<comment type="caution">
    <text evidence="5">The sequence shown here is derived from an EMBL/GenBank/DDBJ whole genome shotgun (WGS) entry which is preliminary data.</text>
</comment>
<keyword evidence="2" id="KW-0677">Repeat</keyword>
<reference evidence="5 6" key="1">
    <citation type="submission" date="2021-01" db="EMBL/GenBank/DDBJ databases">
        <title>Actinoplanes sp. nov. LDG1-06 isolated from lichen.</title>
        <authorList>
            <person name="Saeng-In P."/>
            <person name="Phongsopitanun W."/>
            <person name="Kanchanasin P."/>
            <person name="Yuki M."/>
            <person name="Kudo T."/>
            <person name="Ohkuma M."/>
            <person name="Tanasupawat S."/>
        </authorList>
    </citation>
    <scope>NUCLEOTIDE SEQUENCE [LARGE SCALE GENOMIC DNA]</scope>
    <source>
        <strain evidence="5 6">LDG1-06</strain>
    </source>
</reference>
<dbReference type="PANTHER" id="PTHR36220:SF1">
    <property type="entry name" value="GAMMA TUBULIN COMPLEX COMPONENT C-TERMINAL DOMAIN-CONTAINING PROTEIN"/>
    <property type="match status" value="1"/>
</dbReference>
<dbReference type="RefSeq" id="WP_203380340.1">
    <property type="nucleotide sequence ID" value="NZ_JAENHP010000014.1"/>
</dbReference>
<dbReference type="Pfam" id="PF01839">
    <property type="entry name" value="FG-GAP"/>
    <property type="match status" value="2"/>
</dbReference>
<evidence type="ECO:0000313" key="6">
    <source>
        <dbReference type="Proteomes" id="UP000632138"/>
    </source>
</evidence>
<sequence length="872" mass="88333">MSKLDKASALALLLIGTYAAVPAGPSRTAPAPARSAAAPIACPAAPTAHEAARAAARNCRGEVAVAELTTEFDQAWALPDGTMRWEHRYRPVRVKRDGRWVPVDTDLRRAADGTVRPAVTSTPVVFSGGGSGPMAQVGPDGAMVRLGSPVGALPAPVLNGDTATYAEVLPGVDLRLTADVDGYSQLLVVKNRQAAADSRLAALRFAVESDGLTVSADKAGNLRAEDAKGRLRLAGNTPLMWDANGVRVESMGTTLAQAALLVRPDRAMLADPATEFPVYIDPAVSAARTNYVKVDSGNPATNFMNVPGNAPVGTNNGGTNKYRSFFDLNVGDTPIAGKYIKSANFLITETSSATCVPKQVDLWATGYAGAANTWNNQPSWEGILASRTSAGGFSSACPAQSLTFDSTSLVRSAAKGSWTNVTVALRSPSETDSLSYKTFNNNPRMVIDYLHYAPVDGCPGGVAVDSDFNGDGVTDVAIGAPEATVDGKAKAGQVVVNYAGSSPQQILRQGAGGVPDTAEAGDQFGYSLATYDANQDGCSDLVIGAPFEAVGSAAEAGGVAVLFGGPAGLSSGIWYDQSSAGIADDPEASDWFGYAVAAGNTPSGEPVLAVGAPGEDAGTVVDAGLVHYRLGSTNATVPGAGTDDRTGFSLAVSPHHLAIGSPGRANSGLPWAGAVTAYTHVVSGSTVTQAGSALQGALADSTFGKSIDLVPVSGTTNSLLAVGAPGMSWSGVLNSGMAFTYSLTPTASTLVASVHHPAAAKGDYLGETVALSRGPDQTLVAGAPGDDLTSGTDAGYVLMWPAGGTGRPVPIRGGPGDNANDGTFMAASATGLYLTRIGTGEVAAYSWAGVAAGTPSVTATWSGAGAFGTAVR</sequence>
<dbReference type="InterPro" id="IPR013519">
    <property type="entry name" value="Int_alpha_beta-p"/>
</dbReference>
<proteinExistence type="predicted"/>
<dbReference type="SUPFAM" id="SSF69318">
    <property type="entry name" value="Integrin alpha N-terminal domain"/>
    <property type="match status" value="1"/>
</dbReference>
<evidence type="ECO:0000256" key="4">
    <source>
        <dbReference type="SAM" id="SignalP"/>
    </source>
</evidence>
<dbReference type="Proteomes" id="UP000632138">
    <property type="component" value="Unassembled WGS sequence"/>
</dbReference>
<evidence type="ECO:0000313" key="5">
    <source>
        <dbReference type="EMBL" id="MBM2620357.1"/>
    </source>
</evidence>
<gene>
    <name evidence="5" type="ORF">JIG36_33085</name>
</gene>
<keyword evidence="3" id="KW-0325">Glycoprotein</keyword>
<evidence type="ECO:0000256" key="3">
    <source>
        <dbReference type="ARBA" id="ARBA00023180"/>
    </source>
</evidence>
<feature type="signal peptide" evidence="4">
    <location>
        <begin position="1"/>
        <end position="23"/>
    </location>
</feature>
<protein>
    <submittedName>
        <fullName evidence="5">DNRLRE domain-containing protein</fullName>
    </submittedName>
</protein>
<evidence type="ECO:0000256" key="2">
    <source>
        <dbReference type="ARBA" id="ARBA00022737"/>
    </source>
</evidence>
<organism evidence="5 6">
    <name type="scientific">Paractinoplanes ovalisporus</name>
    <dbReference type="NCBI Taxonomy" id="2810368"/>
    <lineage>
        <taxon>Bacteria</taxon>
        <taxon>Bacillati</taxon>
        <taxon>Actinomycetota</taxon>
        <taxon>Actinomycetes</taxon>
        <taxon>Micromonosporales</taxon>
        <taxon>Micromonosporaceae</taxon>
        <taxon>Paractinoplanes</taxon>
    </lineage>
</organism>
<dbReference type="PROSITE" id="PS51470">
    <property type="entry name" value="FG_GAP"/>
    <property type="match status" value="3"/>
</dbReference>
<accession>A0ABS2AKI6</accession>
<dbReference type="EMBL" id="JAENHP010000014">
    <property type="protein sequence ID" value="MBM2620357.1"/>
    <property type="molecule type" value="Genomic_DNA"/>
</dbReference>
<dbReference type="NCBIfam" id="NF033679">
    <property type="entry name" value="DNRLRE_dom"/>
    <property type="match status" value="1"/>
</dbReference>
<dbReference type="InterPro" id="IPR013517">
    <property type="entry name" value="FG-GAP"/>
</dbReference>